<evidence type="ECO:0000256" key="1">
    <source>
        <dbReference type="SAM" id="Phobius"/>
    </source>
</evidence>
<dbReference type="Proteomes" id="UP000008983">
    <property type="component" value="Unassembled WGS sequence"/>
</dbReference>
<name>G0QM82_ICHMU</name>
<sequence>MFYCFLNYQIKIIQFFTFLLFKFYISLVFFFIKKRIVIQINQPLYTKQKKLTNIYNYQQFQYPMNEQEFLEDLNSEEFEEIHQSCVIQNALIDNTISLDLTDPTKQKKTKTNKLNTQIIIQTHPIFQIKQTNSNKTKQKYHKKPSKKSTRNTIKYFRINILNQYIKKEQYLQIYNGLIKQQKKMIKYLQYTYKMNKR</sequence>
<accession>G0QM82</accession>
<keyword evidence="1" id="KW-0472">Membrane</keyword>
<evidence type="ECO:0008006" key="4">
    <source>
        <dbReference type="Google" id="ProtNLM"/>
    </source>
</evidence>
<dbReference type="InParanoid" id="G0QM82"/>
<protein>
    <recommendedName>
        <fullName evidence="4">Transmembrane protein</fullName>
    </recommendedName>
</protein>
<dbReference type="AlphaFoldDB" id="G0QM82"/>
<keyword evidence="3" id="KW-1185">Reference proteome</keyword>
<feature type="transmembrane region" description="Helical" evidence="1">
    <location>
        <begin position="12"/>
        <end position="32"/>
    </location>
</feature>
<keyword evidence="1" id="KW-0812">Transmembrane</keyword>
<dbReference type="GeneID" id="14909868"/>
<gene>
    <name evidence="2" type="ORF">IMG5_046000</name>
</gene>
<dbReference type="EMBL" id="GL983406">
    <property type="protein sequence ID" value="EGR33685.1"/>
    <property type="molecule type" value="Genomic_DNA"/>
</dbReference>
<evidence type="ECO:0000313" key="3">
    <source>
        <dbReference type="Proteomes" id="UP000008983"/>
    </source>
</evidence>
<dbReference type="RefSeq" id="XP_004037671.1">
    <property type="nucleotide sequence ID" value="XM_004037623.1"/>
</dbReference>
<keyword evidence="1" id="KW-1133">Transmembrane helix</keyword>
<organism evidence="2 3">
    <name type="scientific">Ichthyophthirius multifiliis</name>
    <name type="common">White spot disease agent</name>
    <name type="synonym">Ich</name>
    <dbReference type="NCBI Taxonomy" id="5932"/>
    <lineage>
        <taxon>Eukaryota</taxon>
        <taxon>Sar</taxon>
        <taxon>Alveolata</taxon>
        <taxon>Ciliophora</taxon>
        <taxon>Intramacronucleata</taxon>
        <taxon>Oligohymenophorea</taxon>
        <taxon>Hymenostomatida</taxon>
        <taxon>Ophryoglenina</taxon>
        <taxon>Ichthyophthirius</taxon>
    </lineage>
</organism>
<proteinExistence type="predicted"/>
<reference evidence="2 3" key="1">
    <citation type="submission" date="2011-07" db="EMBL/GenBank/DDBJ databases">
        <authorList>
            <person name="Coyne R."/>
            <person name="Brami D."/>
            <person name="Johnson J."/>
            <person name="Hostetler J."/>
            <person name="Hannick L."/>
            <person name="Clark T."/>
            <person name="Cassidy-Hanley D."/>
            <person name="Inman J."/>
        </authorList>
    </citation>
    <scope>NUCLEOTIDE SEQUENCE [LARGE SCALE GENOMIC DNA]</scope>
    <source>
        <strain evidence="2 3">G5</strain>
    </source>
</reference>
<evidence type="ECO:0000313" key="2">
    <source>
        <dbReference type="EMBL" id="EGR33685.1"/>
    </source>
</evidence>